<evidence type="ECO:0000313" key="4">
    <source>
        <dbReference type="Proteomes" id="UP000316181"/>
    </source>
</evidence>
<gene>
    <name evidence="3" type="ORF">FB389_1935</name>
</gene>
<keyword evidence="2" id="KW-1133">Transmembrane helix</keyword>
<keyword evidence="2" id="KW-0812">Transmembrane</keyword>
<name>A0A542SRH1_9MICO</name>
<reference evidence="3 4" key="1">
    <citation type="submission" date="2019-06" db="EMBL/GenBank/DDBJ databases">
        <title>Sequencing the genomes of 1000 actinobacteria strains.</title>
        <authorList>
            <person name="Klenk H.-P."/>
        </authorList>
    </citation>
    <scope>NUCLEOTIDE SEQUENCE [LARGE SCALE GENOMIC DNA]</scope>
    <source>
        <strain evidence="3 4">DSM 10596</strain>
    </source>
</reference>
<dbReference type="Proteomes" id="UP000316181">
    <property type="component" value="Unassembled WGS sequence"/>
</dbReference>
<feature type="region of interest" description="Disordered" evidence="1">
    <location>
        <begin position="1"/>
        <end position="20"/>
    </location>
</feature>
<evidence type="ECO:0000256" key="2">
    <source>
        <dbReference type="SAM" id="Phobius"/>
    </source>
</evidence>
<accession>A0A542SRH1</accession>
<feature type="transmembrane region" description="Helical" evidence="2">
    <location>
        <begin position="422"/>
        <end position="444"/>
    </location>
</feature>
<feature type="transmembrane region" description="Helical" evidence="2">
    <location>
        <begin position="165"/>
        <end position="192"/>
    </location>
</feature>
<keyword evidence="4" id="KW-1185">Reference proteome</keyword>
<feature type="transmembrane region" description="Helical" evidence="2">
    <location>
        <begin position="303"/>
        <end position="329"/>
    </location>
</feature>
<feature type="transmembrane region" description="Helical" evidence="2">
    <location>
        <begin position="35"/>
        <end position="58"/>
    </location>
</feature>
<dbReference type="RefSeq" id="WP_142113038.1">
    <property type="nucleotide sequence ID" value="NZ_BAAATB010000006.1"/>
</dbReference>
<evidence type="ECO:0000256" key="1">
    <source>
        <dbReference type="SAM" id="MobiDB-lite"/>
    </source>
</evidence>
<evidence type="ECO:0000313" key="3">
    <source>
        <dbReference type="EMBL" id="TQK77219.1"/>
    </source>
</evidence>
<dbReference type="AlphaFoldDB" id="A0A542SRH1"/>
<feature type="transmembrane region" description="Helical" evidence="2">
    <location>
        <begin position="70"/>
        <end position="100"/>
    </location>
</feature>
<sequence length="463" mass="47679">MTPKNPAWDEIEEREAPRDQREAIRRARTWAGNSSPVMTVAVGVVLLTVVAPIMRLIVGEAVAHFPIAGVIFGAVVGQVAAVFCLLILTGLSMLVCEAVVKSRARRGTLRAVSPQPALPPARKLFRTTFGVAAGTIGFLLIRGATTGGSENAAALFSAFSDSPRAPAIDAVIGFVLLALGMVSVIALAVLVLRSFARAYYAYVANGVQLVLDPEWAARAPRVLMRPATDGSGATVSSFPSIQITSPYAQGDPASGAPGPADVARRRREMPVGSPRYAANPPVGAIAATPAIARSVTVSRRTMLVVGAVGALLAMSVCIVVSVALGSIFLASRGEAAPAGAGQSTTIGSVVELERVAPTASEGSQRQGCREIVGYAVGESAYEVAGSSVRYPCDSLGVAREVVYQDGAPERARVRRDSVGGDLIYGALGFAVAALVALGLGIYLARRLGRGAGSQAAHRVGGAQ</sequence>
<proteinExistence type="predicted"/>
<dbReference type="EMBL" id="VFNV01000001">
    <property type="protein sequence ID" value="TQK77219.1"/>
    <property type="molecule type" value="Genomic_DNA"/>
</dbReference>
<comment type="caution">
    <text evidence="3">The sequence shown here is derived from an EMBL/GenBank/DDBJ whole genome shotgun (WGS) entry which is preliminary data.</text>
</comment>
<organism evidence="3 4">
    <name type="scientific">Rarobacter incanus</name>
    <dbReference type="NCBI Taxonomy" id="153494"/>
    <lineage>
        <taxon>Bacteria</taxon>
        <taxon>Bacillati</taxon>
        <taxon>Actinomycetota</taxon>
        <taxon>Actinomycetes</taxon>
        <taxon>Micrococcales</taxon>
        <taxon>Rarobacteraceae</taxon>
        <taxon>Rarobacter</taxon>
    </lineage>
</organism>
<feature type="transmembrane region" description="Helical" evidence="2">
    <location>
        <begin position="124"/>
        <end position="145"/>
    </location>
</feature>
<keyword evidence="2" id="KW-0472">Membrane</keyword>
<protein>
    <submittedName>
        <fullName evidence="3">Uncharacterized protein</fullName>
    </submittedName>
</protein>